<dbReference type="InterPro" id="IPR036770">
    <property type="entry name" value="Ankyrin_rpt-contain_sf"/>
</dbReference>
<dbReference type="Proteomes" id="UP000023758">
    <property type="component" value="Unassembled WGS sequence"/>
</dbReference>
<name>A0A022WFP6_TRIRU</name>
<protein>
    <recommendedName>
        <fullName evidence="2">Ankyrin repeat protein</fullName>
    </recommendedName>
</protein>
<dbReference type="HOGENOM" id="CLU_940704_0_0_1"/>
<proteinExistence type="predicted"/>
<accession>A0A022WFP6</accession>
<organism evidence="1">
    <name type="scientific">Trichophyton rubrum CBS 288.86</name>
    <dbReference type="NCBI Taxonomy" id="1215330"/>
    <lineage>
        <taxon>Eukaryota</taxon>
        <taxon>Fungi</taxon>
        <taxon>Dikarya</taxon>
        <taxon>Ascomycota</taxon>
        <taxon>Pezizomycotina</taxon>
        <taxon>Eurotiomycetes</taxon>
        <taxon>Eurotiomycetidae</taxon>
        <taxon>Onygenales</taxon>
        <taxon>Arthrodermataceae</taxon>
        <taxon>Trichophyton</taxon>
    </lineage>
</organism>
<sequence>MDGRLLEAVRHKARLEEIRRLVEDEANPCDLTATDNYGKTALQCALELQHGDTCAYLAEKMVEKGRRLPVALPAAVVDWAGREPWFPTLQQALADGAGGNGGSWSRTTSLTREGYTALLAWLAAALGLPETIMAHILDEAEFWVAVSARRERELYFTENDRIRPYIEVECPALQGYLRRIDILTVSHDQGWCSQGVRDSYDGSYTWFEIRVLRDDPEQVYENHEDERLMLQPNVCAQRRTRTHYNQIRPRDARLAAWMAAVGPGHRIAVFPRALYPGWVNYVECIELKLWYAQWHV</sequence>
<evidence type="ECO:0008006" key="2">
    <source>
        <dbReference type="Google" id="ProtNLM"/>
    </source>
</evidence>
<dbReference type="Gene3D" id="1.25.40.20">
    <property type="entry name" value="Ankyrin repeat-containing domain"/>
    <property type="match status" value="1"/>
</dbReference>
<dbReference type="OrthoDB" id="195446at2759"/>
<dbReference type="AlphaFoldDB" id="A0A022WFP6"/>
<evidence type="ECO:0000313" key="1">
    <source>
        <dbReference type="EMBL" id="EZF57187.1"/>
    </source>
</evidence>
<dbReference type="EMBL" id="KK207697">
    <property type="protein sequence ID" value="EZF57187.1"/>
    <property type="molecule type" value="Genomic_DNA"/>
</dbReference>
<gene>
    <name evidence="1" type="ORF">H103_00594</name>
</gene>
<reference evidence="1" key="1">
    <citation type="submission" date="2014-02" db="EMBL/GenBank/DDBJ databases">
        <title>The Genome Sequence of Trichophyton rubrum (morphotype fischeri) CBS 288.86.</title>
        <authorList>
            <consortium name="The Broad Institute Genomics Platform"/>
            <person name="Cuomo C.A."/>
            <person name="White T.C."/>
            <person name="Graser Y."/>
            <person name="Martinez-Rossi N."/>
            <person name="Heitman J."/>
            <person name="Young S.K."/>
            <person name="Zeng Q."/>
            <person name="Gargeya S."/>
            <person name="Abouelleil A."/>
            <person name="Alvarado L."/>
            <person name="Chapman S.B."/>
            <person name="Gainer-Dewar J."/>
            <person name="Goldberg J."/>
            <person name="Griggs A."/>
            <person name="Gujja S."/>
            <person name="Hansen M."/>
            <person name="Howarth C."/>
            <person name="Imamovic A."/>
            <person name="Larimer J."/>
            <person name="Martinez D."/>
            <person name="Murphy C."/>
            <person name="Pearson M.D."/>
            <person name="Persinoti G."/>
            <person name="Poon T."/>
            <person name="Priest M."/>
            <person name="Roberts A.D."/>
            <person name="Saif S."/>
            <person name="Shea T.D."/>
            <person name="Sykes S.N."/>
            <person name="Wortman J."/>
            <person name="Nusbaum C."/>
            <person name="Birren B."/>
        </authorList>
    </citation>
    <scope>NUCLEOTIDE SEQUENCE [LARGE SCALE GENOMIC DNA]</scope>
    <source>
        <strain evidence="1">CBS 288.86</strain>
    </source>
</reference>